<dbReference type="PROSITE" id="PS00438">
    <property type="entry name" value="CATALASE_2"/>
    <property type="match status" value="1"/>
</dbReference>
<sequence length="750" mass="80857">MDPTTPIAKAADKLEEAAERLLPGSPVPPGAPGSGTPGVEEPTAPQPPLPPKGDQSAPAPGSATGAPATTDPRHRAQQGRWLTTATGVRLHDTDHSLKAGPRGPTLLQDHHLREKLMHFDHERIPERVVHARGAAAHGRFTGYGTAASVSLASVFDEGRETPVFVRFSTVLGSRGSADTVRDTRGFATKFYTDEGVWDLVGNNIPVFFIQDGIKFPDVVHAGKPHPDREIPQAQSAHDSFWDFVSLHTEAQHHTIWNMSDRGIPRSYRMMEGFGVHTFRCTNAEGATSLVKFHWKPKLGVHSLTWEEAQMLNGFDPDFHRRDLADAIESGAFPEWELGIQVFEDNPEQMFEGIDLLDSTKLVPEELAPVQPIGRLVLDANPTNYFAETEQVAFHTGHLVPGIDGTDDPLLQARNFSYLDTQLTRLGGPNFNQLPINRPHAPVNDMLRDGMHQSAVHSGVAPYQPNSLDGGCPFHATTDPDDPATRAFVEAMVTVSEGRKVRAQPASYDDHFSQVRLFWRSLTPTEREHVARAYTFELGKCYEQAIKERQLLALAQIDPVLCAEVAQGLGLPAPEPTAPLADPDPSPALSQLGDTWPIAGRMVGIVVDDTSDADQVAALRTAAFEAGTVPLVVAPHGGEVAGATVQRTFATVRSVELDAVVLTTVTAPAPDAGNSLLGDLDPRVRLLVEEAFRHAKPVAGLGRGGEALLAAGVPADAAGVLTAGDATALWSDLTDLLAAHRAWDRFPPSLT</sequence>
<dbReference type="PIRSF" id="PIRSF038927">
    <property type="entry name" value="Catalase_clade2"/>
    <property type="match status" value="1"/>
</dbReference>
<keyword evidence="6 10" id="KW-0479">Metal-binding</keyword>
<evidence type="ECO:0000256" key="7">
    <source>
        <dbReference type="ARBA" id="ARBA00023002"/>
    </source>
</evidence>
<dbReference type="InterPro" id="IPR018028">
    <property type="entry name" value="Catalase"/>
</dbReference>
<keyword evidence="7 10" id="KW-0560">Oxidoreductase</keyword>
<dbReference type="Pfam" id="PF06628">
    <property type="entry name" value="Catalase-rel"/>
    <property type="match status" value="1"/>
</dbReference>
<evidence type="ECO:0000256" key="5">
    <source>
        <dbReference type="ARBA" id="ARBA00022617"/>
    </source>
</evidence>
<dbReference type="Pfam" id="PF00199">
    <property type="entry name" value="Catalase"/>
    <property type="match status" value="1"/>
</dbReference>
<comment type="cofactor">
    <cofactor evidence="1 10">
        <name>heme</name>
        <dbReference type="ChEBI" id="CHEBI:30413"/>
    </cofactor>
</comment>
<evidence type="ECO:0000256" key="12">
    <source>
        <dbReference type="SAM" id="MobiDB-lite"/>
    </source>
</evidence>
<dbReference type="PROSITE" id="PS00437">
    <property type="entry name" value="CATALASE_1"/>
    <property type="match status" value="1"/>
</dbReference>
<dbReference type="InterPro" id="IPR024708">
    <property type="entry name" value="Catalase_AS"/>
</dbReference>
<dbReference type="GO" id="GO:0004096">
    <property type="term" value="F:catalase activity"/>
    <property type="evidence" value="ECO:0007669"/>
    <property type="project" value="UniProtKB-EC"/>
</dbReference>
<dbReference type="PROSITE" id="PS51402">
    <property type="entry name" value="CATALASE_3"/>
    <property type="match status" value="1"/>
</dbReference>
<evidence type="ECO:0000256" key="11">
    <source>
        <dbReference type="RuleBase" id="RU000498"/>
    </source>
</evidence>
<feature type="domain" description="Catalase core" evidence="13">
    <location>
        <begin position="83"/>
        <end position="471"/>
    </location>
</feature>
<name>A0ABU3PQE7_9ACTN</name>
<dbReference type="InterPro" id="IPR024712">
    <property type="entry name" value="Catalase_clade2"/>
</dbReference>
<comment type="catalytic activity">
    <reaction evidence="10 11">
        <text>2 H2O2 = O2 + 2 H2O</text>
        <dbReference type="Rhea" id="RHEA:20309"/>
        <dbReference type="ChEBI" id="CHEBI:15377"/>
        <dbReference type="ChEBI" id="CHEBI:15379"/>
        <dbReference type="ChEBI" id="CHEBI:16240"/>
        <dbReference type="EC" id="1.11.1.6"/>
    </reaction>
</comment>
<dbReference type="EC" id="1.11.1.6" evidence="3 10"/>
<keyword evidence="15" id="KW-1185">Reference proteome</keyword>
<evidence type="ECO:0000313" key="14">
    <source>
        <dbReference type="EMBL" id="MDT9591445.1"/>
    </source>
</evidence>
<dbReference type="InterPro" id="IPR020835">
    <property type="entry name" value="Catalase_sf"/>
</dbReference>
<comment type="caution">
    <text evidence="14">The sequence shown here is derived from an EMBL/GenBank/DDBJ whole genome shotgun (WGS) entry which is preliminary data.</text>
</comment>
<dbReference type="SUPFAM" id="SSF52317">
    <property type="entry name" value="Class I glutamine amidotransferase-like"/>
    <property type="match status" value="1"/>
</dbReference>
<evidence type="ECO:0000256" key="8">
    <source>
        <dbReference type="ARBA" id="ARBA00023004"/>
    </source>
</evidence>
<dbReference type="Gene3D" id="2.40.180.10">
    <property type="entry name" value="Catalase core domain"/>
    <property type="match status" value="1"/>
</dbReference>
<evidence type="ECO:0000256" key="6">
    <source>
        <dbReference type="ARBA" id="ARBA00022723"/>
    </source>
</evidence>
<evidence type="ECO:0000259" key="13">
    <source>
        <dbReference type="SMART" id="SM01060"/>
    </source>
</evidence>
<evidence type="ECO:0000256" key="9">
    <source>
        <dbReference type="ARBA" id="ARBA00023324"/>
    </source>
</evidence>
<dbReference type="InterPro" id="IPR029062">
    <property type="entry name" value="Class_I_gatase-like"/>
</dbReference>
<evidence type="ECO:0000256" key="3">
    <source>
        <dbReference type="ARBA" id="ARBA00012314"/>
    </source>
</evidence>
<dbReference type="InterPro" id="IPR011614">
    <property type="entry name" value="Catalase_core"/>
</dbReference>
<dbReference type="PANTHER" id="PTHR42821:SF1">
    <property type="entry name" value="CATALASE-B"/>
    <property type="match status" value="1"/>
</dbReference>
<reference evidence="14 15" key="1">
    <citation type="submission" date="2023-08" db="EMBL/GenBank/DDBJ databases">
        <title>Nocardioides seae sp. nov., a bacterium isolated from a soil.</title>
        <authorList>
            <person name="Wang X."/>
        </authorList>
    </citation>
    <scope>NUCLEOTIDE SEQUENCE [LARGE SCALE GENOMIC DNA]</scope>
    <source>
        <strain evidence="14 15">YZH12</strain>
    </source>
</reference>
<feature type="compositionally biased region" description="Low complexity" evidence="12">
    <location>
        <begin position="56"/>
        <end position="70"/>
    </location>
</feature>
<dbReference type="InterPro" id="IPR043156">
    <property type="entry name" value="Catalase_clade2_helical"/>
</dbReference>
<dbReference type="SMART" id="SM01060">
    <property type="entry name" value="Catalase"/>
    <property type="match status" value="1"/>
</dbReference>
<dbReference type="Proteomes" id="UP001268542">
    <property type="component" value="Unassembled WGS sequence"/>
</dbReference>
<keyword evidence="4 10" id="KW-0575">Peroxidase</keyword>
<evidence type="ECO:0000256" key="1">
    <source>
        <dbReference type="ARBA" id="ARBA00001971"/>
    </source>
</evidence>
<dbReference type="PRINTS" id="PR00067">
    <property type="entry name" value="CATALASE"/>
</dbReference>
<dbReference type="CDD" id="cd03132">
    <property type="entry name" value="GATase1_catalase"/>
    <property type="match status" value="1"/>
</dbReference>
<evidence type="ECO:0000256" key="10">
    <source>
        <dbReference type="PIRNR" id="PIRNR038927"/>
    </source>
</evidence>
<feature type="compositionally biased region" description="Basic and acidic residues" evidence="12">
    <location>
        <begin position="10"/>
        <end position="19"/>
    </location>
</feature>
<dbReference type="RefSeq" id="WP_315730409.1">
    <property type="nucleotide sequence ID" value="NZ_JAVYII010000001.1"/>
</dbReference>
<comment type="similarity">
    <text evidence="2">Belongs to the catalase family. HPII subfamily.</text>
</comment>
<protein>
    <recommendedName>
        <fullName evidence="3 10">Catalase</fullName>
        <ecNumber evidence="3 10">1.11.1.6</ecNumber>
    </recommendedName>
</protein>
<accession>A0ABU3PQE7</accession>
<dbReference type="Gene3D" id="3.40.50.880">
    <property type="match status" value="1"/>
</dbReference>
<dbReference type="Gene3D" id="1.20.1370.20">
    <property type="match status" value="1"/>
</dbReference>
<dbReference type="Pfam" id="PF18011">
    <property type="entry name" value="Catalase_C"/>
    <property type="match status" value="1"/>
</dbReference>
<proteinExistence type="inferred from homology"/>
<dbReference type="EMBL" id="JAVYII010000001">
    <property type="protein sequence ID" value="MDT9591445.1"/>
    <property type="molecule type" value="Genomic_DNA"/>
</dbReference>
<gene>
    <name evidence="14" type="ORF">RDV89_00100</name>
</gene>
<keyword evidence="5 10" id="KW-0349">Heme</keyword>
<dbReference type="InterPro" id="IPR041399">
    <property type="entry name" value="Catalase_large_C"/>
</dbReference>
<evidence type="ECO:0000313" key="15">
    <source>
        <dbReference type="Proteomes" id="UP001268542"/>
    </source>
</evidence>
<comment type="function">
    <text evidence="10">Decomposes hydrogen peroxide into water and oxygen; serves to protect cells from the toxic effects of hydrogen peroxide.</text>
</comment>
<keyword evidence="8 10" id="KW-0408">Iron</keyword>
<feature type="region of interest" description="Disordered" evidence="12">
    <location>
        <begin position="1"/>
        <end position="104"/>
    </location>
</feature>
<dbReference type="SUPFAM" id="SSF56634">
    <property type="entry name" value="Heme-dependent catalase-like"/>
    <property type="match status" value="1"/>
</dbReference>
<dbReference type="InterPro" id="IPR002226">
    <property type="entry name" value="Catalase_haem_BS"/>
</dbReference>
<dbReference type="PANTHER" id="PTHR42821">
    <property type="entry name" value="CATALASE"/>
    <property type="match status" value="1"/>
</dbReference>
<organism evidence="14 15">
    <name type="scientific">Nocardioides imazamoxiresistens</name>
    <dbReference type="NCBI Taxonomy" id="3231893"/>
    <lineage>
        <taxon>Bacteria</taxon>
        <taxon>Bacillati</taxon>
        <taxon>Actinomycetota</taxon>
        <taxon>Actinomycetes</taxon>
        <taxon>Propionibacteriales</taxon>
        <taxon>Nocardioidaceae</taxon>
        <taxon>Nocardioides</taxon>
    </lineage>
</organism>
<evidence type="ECO:0000256" key="2">
    <source>
        <dbReference type="ARBA" id="ARBA00010660"/>
    </source>
</evidence>
<dbReference type="InterPro" id="IPR010582">
    <property type="entry name" value="Catalase_immune_responsive"/>
</dbReference>
<keyword evidence="9 10" id="KW-0376">Hydrogen peroxide</keyword>
<evidence type="ECO:0000256" key="4">
    <source>
        <dbReference type="ARBA" id="ARBA00022559"/>
    </source>
</evidence>